<name>A0A0A3XWC6_BRAJP</name>
<dbReference type="Proteomes" id="UP000030377">
    <property type="component" value="Unassembled WGS sequence"/>
</dbReference>
<dbReference type="InterPro" id="IPR005119">
    <property type="entry name" value="LysR_subst-bd"/>
</dbReference>
<proteinExistence type="inferred from homology"/>
<comment type="function">
    <text evidence="1">NodD regulates the expression of the nodABCFE genes which encode other nodulation proteins. NodD is also a negative regulator of its own expression. Binds flavonoids as inducers.</text>
</comment>
<evidence type="ECO:0000256" key="5">
    <source>
        <dbReference type="ARBA" id="ARBA00023163"/>
    </source>
</evidence>
<dbReference type="Gene3D" id="1.10.10.10">
    <property type="entry name" value="Winged helix-like DNA-binding domain superfamily/Winged helix DNA-binding domain"/>
    <property type="match status" value="1"/>
</dbReference>
<dbReference type="GO" id="GO:0006351">
    <property type="term" value="P:DNA-templated transcription"/>
    <property type="evidence" value="ECO:0007669"/>
    <property type="project" value="TreeGrafter"/>
</dbReference>
<dbReference type="AlphaFoldDB" id="A0A0A3XWC6"/>
<dbReference type="SUPFAM" id="SSF53850">
    <property type="entry name" value="Periplasmic binding protein-like II"/>
    <property type="match status" value="1"/>
</dbReference>
<evidence type="ECO:0000256" key="1">
    <source>
        <dbReference type="ARBA" id="ARBA00003502"/>
    </source>
</evidence>
<sequence>MDFLQQLRVFVAVADNRSFTRAAEALRATRPTVTNAVNELEESIGARLLHRTTRQTSLTSEGRLFYDRSVAILNEVGQARNLFGGVGEAPKGRLRVDIPVAIAKPLIIPNLPDFQAKYPDIDLILGVSDQPVDLIAEGVDCVLRIGDLPVSSLVGRVLAKMAMLICASPVYLDRFGAPETVEDLRGHLAVNYFSGRGHIAIPWRLPRGTDERELRLETGILVNDTEAFIACALAGMGLIQVPGCVVKDYLNSGELVRVLPKLRPVHRPLSIMFPAREHLAPQVRVFIDWAKSIVADVDSPWLSPP</sequence>
<dbReference type="GO" id="GO:0003700">
    <property type="term" value="F:DNA-binding transcription factor activity"/>
    <property type="evidence" value="ECO:0007669"/>
    <property type="project" value="InterPro"/>
</dbReference>
<accession>A0A0A3XWC6</accession>
<dbReference type="PANTHER" id="PTHR30537:SF72">
    <property type="entry name" value="LYSR FAMILY TRANSCRIPTIONAL REGULATOR"/>
    <property type="match status" value="1"/>
</dbReference>
<dbReference type="PRINTS" id="PR00039">
    <property type="entry name" value="HTHLYSR"/>
</dbReference>
<protein>
    <submittedName>
        <fullName evidence="7">Transcriptional regulator</fullName>
    </submittedName>
</protein>
<evidence type="ECO:0000259" key="6">
    <source>
        <dbReference type="PROSITE" id="PS50931"/>
    </source>
</evidence>
<dbReference type="InterPro" id="IPR058163">
    <property type="entry name" value="LysR-type_TF_proteobact-type"/>
</dbReference>
<dbReference type="RefSeq" id="WP_028155387.1">
    <property type="nucleotide sequence ID" value="NZ_JANUDC010000001.1"/>
</dbReference>
<keyword evidence="5" id="KW-0804">Transcription</keyword>
<dbReference type="Gene3D" id="3.40.190.290">
    <property type="match status" value="1"/>
</dbReference>
<dbReference type="PROSITE" id="PS50931">
    <property type="entry name" value="HTH_LYSR"/>
    <property type="match status" value="1"/>
</dbReference>
<feature type="domain" description="HTH lysR-type" evidence="6">
    <location>
        <begin position="1"/>
        <end position="59"/>
    </location>
</feature>
<keyword evidence="4" id="KW-0238">DNA-binding</keyword>
<keyword evidence="3" id="KW-0805">Transcription regulation</keyword>
<dbReference type="InterPro" id="IPR000847">
    <property type="entry name" value="LysR_HTH_N"/>
</dbReference>
<evidence type="ECO:0000256" key="2">
    <source>
        <dbReference type="ARBA" id="ARBA00009437"/>
    </source>
</evidence>
<dbReference type="InterPro" id="IPR036390">
    <property type="entry name" value="WH_DNA-bd_sf"/>
</dbReference>
<dbReference type="InterPro" id="IPR036388">
    <property type="entry name" value="WH-like_DNA-bd_sf"/>
</dbReference>
<dbReference type="FunFam" id="1.10.10.10:FF:000001">
    <property type="entry name" value="LysR family transcriptional regulator"/>
    <property type="match status" value="1"/>
</dbReference>
<comment type="similarity">
    <text evidence="2">Belongs to the LysR transcriptional regulatory family.</text>
</comment>
<dbReference type="SUPFAM" id="SSF46785">
    <property type="entry name" value="Winged helix' DNA-binding domain"/>
    <property type="match status" value="1"/>
</dbReference>
<evidence type="ECO:0000313" key="7">
    <source>
        <dbReference type="EMBL" id="KGT77589.1"/>
    </source>
</evidence>
<organism evidence="7 8">
    <name type="scientific">Bradyrhizobium japonicum</name>
    <dbReference type="NCBI Taxonomy" id="375"/>
    <lineage>
        <taxon>Bacteria</taxon>
        <taxon>Pseudomonadati</taxon>
        <taxon>Pseudomonadota</taxon>
        <taxon>Alphaproteobacteria</taxon>
        <taxon>Hyphomicrobiales</taxon>
        <taxon>Nitrobacteraceae</taxon>
        <taxon>Bradyrhizobium</taxon>
    </lineage>
</organism>
<dbReference type="PANTHER" id="PTHR30537">
    <property type="entry name" value="HTH-TYPE TRANSCRIPTIONAL REGULATOR"/>
    <property type="match status" value="1"/>
</dbReference>
<dbReference type="CDD" id="cd08472">
    <property type="entry name" value="PBP2_CrgA_like_3"/>
    <property type="match status" value="1"/>
</dbReference>
<dbReference type="EMBL" id="JRPN01000018">
    <property type="protein sequence ID" value="KGT77589.1"/>
    <property type="molecule type" value="Genomic_DNA"/>
</dbReference>
<comment type="caution">
    <text evidence="7">The sequence shown here is derived from an EMBL/GenBank/DDBJ whole genome shotgun (WGS) entry which is preliminary data.</text>
</comment>
<dbReference type="Pfam" id="PF03466">
    <property type="entry name" value="LysR_substrate"/>
    <property type="match status" value="1"/>
</dbReference>
<evidence type="ECO:0000256" key="3">
    <source>
        <dbReference type="ARBA" id="ARBA00023015"/>
    </source>
</evidence>
<evidence type="ECO:0000256" key="4">
    <source>
        <dbReference type="ARBA" id="ARBA00023125"/>
    </source>
</evidence>
<dbReference type="Pfam" id="PF00126">
    <property type="entry name" value="HTH_1"/>
    <property type="match status" value="1"/>
</dbReference>
<reference evidence="7 8" key="1">
    <citation type="submission" date="2014-09" db="EMBL/GenBank/DDBJ databases">
        <title>Draft genome of Bradyrhizobium japonicum Is-34.</title>
        <authorList>
            <person name="Tsurumaru H."/>
            <person name="Yamakawa T."/>
            <person name="Hashimoto S."/>
            <person name="Okizaki K."/>
            <person name="Kanesaki Y."/>
            <person name="Yoshikawa H."/>
            <person name="Yajima S."/>
        </authorList>
    </citation>
    <scope>NUCLEOTIDE SEQUENCE [LARGE SCALE GENOMIC DNA]</scope>
    <source>
        <strain evidence="7 8">Is-34</strain>
    </source>
</reference>
<evidence type="ECO:0000313" key="8">
    <source>
        <dbReference type="Proteomes" id="UP000030377"/>
    </source>
</evidence>
<gene>
    <name evidence="7" type="ORF">MA20_23790</name>
</gene>
<dbReference type="GO" id="GO:0043565">
    <property type="term" value="F:sequence-specific DNA binding"/>
    <property type="evidence" value="ECO:0007669"/>
    <property type="project" value="TreeGrafter"/>
</dbReference>